<gene>
    <name evidence="4" type="ORF">BVG16_07065</name>
</gene>
<dbReference type="OrthoDB" id="574706at2"/>
<evidence type="ECO:0000313" key="4">
    <source>
        <dbReference type="EMBL" id="OPA80481.1"/>
    </source>
</evidence>
<dbReference type="Gene3D" id="3.30.457.10">
    <property type="entry name" value="Copper amine oxidase-like, N-terminal domain"/>
    <property type="match status" value="1"/>
</dbReference>
<feature type="chain" id="PRO_5038730428" description="Copper amine oxidase-like N-terminal domain-containing protein" evidence="2">
    <location>
        <begin position="26"/>
        <end position="340"/>
    </location>
</feature>
<dbReference type="AlphaFoldDB" id="A0A1T2XKT2"/>
<feature type="region of interest" description="Disordered" evidence="1">
    <location>
        <begin position="183"/>
        <end position="242"/>
    </location>
</feature>
<dbReference type="STRING" id="1324314.BVG16_07065"/>
<dbReference type="InterPro" id="IPR036582">
    <property type="entry name" value="Mao_N_sf"/>
</dbReference>
<keyword evidence="5" id="KW-1185">Reference proteome</keyword>
<evidence type="ECO:0000313" key="5">
    <source>
        <dbReference type="Proteomes" id="UP000190188"/>
    </source>
</evidence>
<feature type="domain" description="Copper amine oxidase-like N-terminal" evidence="3">
    <location>
        <begin position="44"/>
        <end position="114"/>
    </location>
</feature>
<evidence type="ECO:0000256" key="1">
    <source>
        <dbReference type="SAM" id="MobiDB-lite"/>
    </source>
</evidence>
<dbReference type="EMBL" id="MSZX01000002">
    <property type="protein sequence ID" value="OPA80481.1"/>
    <property type="molecule type" value="Genomic_DNA"/>
</dbReference>
<dbReference type="InterPro" id="IPR012854">
    <property type="entry name" value="Cu_amine_oxidase-like_N"/>
</dbReference>
<sequence>MKKNALIKFLTVAVLVFFMNASMLSATGKSNSLQVNVLPIHFTFNGTELAPPKDQESFMFNNTVYVPLRFIGYSLNKSVLWDAATKTVHIAEPSETEKVQIHTYQQNAAVTGDQGSKANLKVTSKKLNASNADITYVIQGKKLDPKSSKSGFIINNALYVPLRFFSESVGQQVNWDAKTFTVSSNTSDAKPNTGGNTTDPSTTVPSENGKGEGTTNPANPGGVAGGSGGAVSPGTSGKSYDSITNATQSKLEALQQSTKDQFYDLARQYLKTDDAAEKQRIKAQADKVFESTSNQFNSIVSSAKDQLQSNGYSTDVTKEYQAEFDKQVNLGKEIVEGMKD</sequence>
<dbReference type="Pfam" id="PF07833">
    <property type="entry name" value="Cu_amine_oxidN1"/>
    <property type="match status" value="2"/>
</dbReference>
<dbReference type="SUPFAM" id="SSF55383">
    <property type="entry name" value="Copper amine oxidase, domain N"/>
    <property type="match status" value="1"/>
</dbReference>
<comment type="caution">
    <text evidence="4">The sequence shown here is derived from an EMBL/GenBank/DDBJ whole genome shotgun (WGS) entry which is preliminary data.</text>
</comment>
<keyword evidence="2" id="KW-0732">Signal</keyword>
<accession>A0A1T2XKT2</accession>
<feature type="domain" description="Copper amine oxidase-like N-terminal" evidence="3">
    <location>
        <begin position="116"/>
        <end position="183"/>
    </location>
</feature>
<organism evidence="4 5">
    <name type="scientific">Paenibacillus selenitireducens</name>
    <dbReference type="NCBI Taxonomy" id="1324314"/>
    <lineage>
        <taxon>Bacteria</taxon>
        <taxon>Bacillati</taxon>
        <taxon>Bacillota</taxon>
        <taxon>Bacilli</taxon>
        <taxon>Bacillales</taxon>
        <taxon>Paenibacillaceae</taxon>
        <taxon>Paenibacillus</taxon>
    </lineage>
</organism>
<feature type="compositionally biased region" description="Polar residues" evidence="1">
    <location>
        <begin position="183"/>
        <end position="206"/>
    </location>
</feature>
<evidence type="ECO:0000256" key="2">
    <source>
        <dbReference type="SAM" id="SignalP"/>
    </source>
</evidence>
<feature type="compositionally biased region" description="Gly residues" evidence="1">
    <location>
        <begin position="222"/>
        <end position="231"/>
    </location>
</feature>
<dbReference type="RefSeq" id="WP_078497831.1">
    <property type="nucleotide sequence ID" value="NZ_MSZX01000002.1"/>
</dbReference>
<feature type="signal peptide" evidence="2">
    <location>
        <begin position="1"/>
        <end position="25"/>
    </location>
</feature>
<proteinExistence type="predicted"/>
<name>A0A1T2XKT2_9BACL</name>
<evidence type="ECO:0000259" key="3">
    <source>
        <dbReference type="Pfam" id="PF07833"/>
    </source>
</evidence>
<dbReference type="Proteomes" id="UP000190188">
    <property type="component" value="Unassembled WGS sequence"/>
</dbReference>
<protein>
    <recommendedName>
        <fullName evidence="3">Copper amine oxidase-like N-terminal domain-containing protein</fullName>
    </recommendedName>
</protein>
<reference evidence="4 5" key="1">
    <citation type="submission" date="2017-01" db="EMBL/GenBank/DDBJ databases">
        <title>Genome analysis of Paenibacillus selenitrireducens ES3-24.</title>
        <authorList>
            <person name="Xu D."/>
            <person name="Yao R."/>
            <person name="Zheng S."/>
        </authorList>
    </citation>
    <scope>NUCLEOTIDE SEQUENCE [LARGE SCALE GENOMIC DNA]</scope>
    <source>
        <strain evidence="4 5">ES3-24</strain>
    </source>
</reference>